<reference evidence="3" key="2">
    <citation type="submission" date="2015-01" db="EMBL/GenBank/DDBJ databases">
        <title>Evolutionary Origins and Diversification of the Mycorrhizal Mutualists.</title>
        <authorList>
            <consortium name="DOE Joint Genome Institute"/>
            <consortium name="Mycorrhizal Genomics Consortium"/>
            <person name="Kohler A."/>
            <person name="Kuo A."/>
            <person name="Nagy L.G."/>
            <person name="Floudas D."/>
            <person name="Copeland A."/>
            <person name="Barry K.W."/>
            <person name="Cichocki N."/>
            <person name="Veneault-Fourrey C."/>
            <person name="LaButti K."/>
            <person name="Lindquist E.A."/>
            <person name="Lipzen A."/>
            <person name="Lundell T."/>
            <person name="Morin E."/>
            <person name="Murat C."/>
            <person name="Riley R."/>
            <person name="Ohm R."/>
            <person name="Sun H."/>
            <person name="Tunlid A."/>
            <person name="Henrissat B."/>
            <person name="Grigoriev I.V."/>
            <person name="Hibbett D.S."/>
            <person name="Martin F."/>
        </authorList>
    </citation>
    <scope>NUCLEOTIDE SEQUENCE [LARGE SCALE GENOMIC DNA]</scope>
    <source>
        <strain evidence="3">F 1598</strain>
    </source>
</reference>
<proteinExistence type="predicted"/>
<feature type="compositionally biased region" description="Basic residues" evidence="1">
    <location>
        <begin position="1"/>
        <end position="12"/>
    </location>
</feature>
<accession>A0A0C3GBG2</accession>
<dbReference type="AlphaFoldDB" id="A0A0C3GBG2"/>
<keyword evidence="3" id="KW-1185">Reference proteome</keyword>
<evidence type="ECO:0000256" key="1">
    <source>
        <dbReference type="SAM" id="MobiDB-lite"/>
    </source>
</evidence>
<gene>
    <name evidence="2" type="ORF">PILCRDRAFT_3680</name>
</gene>
<name>A0A0C3GBG2_PILCF</name>
<sequence length="109" mass="12678">MRRDIRARRARLPQHEDSRRDIPPPSTRIPQRIRGIPHHNNNSNPPPLSSTQNQPPPSPRNYSDINLLLQDIQDGDSEAIAYMVELNWYTEECGKIEMEKQMNGDDEYS</sequence>
<evidence type="ECO:0000313" key="3">
    <source>
        <dbReference type="Proteomes" id="UP000054166"/>
    </source>
</evidence>
<dbReference type="HOGENOM" id="CLU_2184941_0_0_1"/>
<feature type="compositionally biased region" description="Pro residues" evidence="1">
    <location>
        <begin position="44"/>
        <end position="59"/>
    </location>
</feature>
<feature type="region of interest" description="Disordered" evidence="1">
    <location>
        <begin position="1"/>
        <end position="63"/>
    </location>
</feature>
<evidence type="ECO:0000313" key="2">
    <source>
        <dbReference type="EMBL" id="KIM87971.1"/>
    </source>
</evidence>
<feature type="compositionally biased region" description="Basic and acidic residues" evidence="1">
    <location>
        <begin position="13"/>
        <end position="22"/>
    </location>
</feature>
<organism evidence="2 3">
    <name type="scientific">Piloderma croceum (strain F 1598)</name>
    <dbReference type="NCBI Taxonomy" id="765440"/>
    <lineage>
        <taxon>Eukaryota</taxon>
        <taxon>Fungi</taxon>
        <taxon>Dikarya</taxon>
        <taxon>Basidiomycota</taxon>
        <taxon>Agaricomycotina</taxon>
        <taxon>Agaricomycetes</taxon>
        <taxon>Agaricomycetidae</taxon>
        <taxon>Atheliales</taxon>
        <taxon>Atheliaceae</taxon>
        <taxon>Piloderma</taxon>
    </lineage>
</organism>
<dbReference type="InParanoid" id="A0A0C3GBG2"/>
<protein>
    <submittedName>
        <fullName evidence="2">Uncharacterized protein</fullName>
    </submittedName>
</protein>
<dbReference type="Proteomes" id="UP000054166">
    <property type="component" value="Unassembled WGS sequence"/>
</dbReference>
<dbReference type="EMBL" id="KN832978">
    <property type="protein sequence ID" value="KIM87971.1"/>
    <property type="molecule type" value="Genomic_DNA"/>
</dbReference>
<reference evidence="2 3" key="1">
    <citation type="submission" date="2014-04" db="EMBL/GenBank/DDBJ databases">
        <authorList>
            <consortium name="DOE Joint Genome Institute"/>
            <person name="Kuo A."/>
            <person name="Tarkka M."/>
            <person name="Buscot F."/>
            <person name="Kohler A."/>
            <person name="Nagy L.G."/>
            <person name="Floudas D."/>
            <person name="Copeland A."/>
            <person name="Barry K.W."/>
            <person name="Cichocki N."/>
            <person name="Veneault-Fourrey C."/>
            <person name="LaButti K."/>
            <person name="Lindquist E.A."/>
            <person name="Lipzen A."/>
            <person name="Lundell T."/>
            <person name="Morin E."/>
            <person name="Murat C."/>
            <person name="Sun H."/>
            <person name="Tunlid A."/>
            <person name="Henrissat B."/>
            <person name="Grigoriev I.V."/>
            <person name="Hibbett D.S."/>
            <person name="Martin F."/>
            <person name="Nordberg H.P."/>
            <person name="Cantor M.N."/>
            <person name="Hua S.X."/>
        </authorList>
    </citation>
    <scope>NUCLEOTIDE SEQUENCE [LARGE SCALE GENOMIC DNA]</scope>
    <source>
        <strain evidence="2 3">F 1598</strain>
    </source>
</reference>